<reference evidence="1 2" key="1">
    <citation type="submission" date="2019-07" db="EMBL/GenBank/DDBJ databases">
        <title>Whole genome shotgun sequence of Agrococcus baldri NBRC 103055.</title>
        <authorList>
            <person name="Hosoyama A."/>
            <person name="Uohara A."/>
            <person name="Ohji S."/>
            <person name="Ichikawa N."/>
        </authorList>
    </citation>
    <scope>NUCLEOTIDE SEQUENCE [LARGE SCALE GENOMIC DNA]</scope>
    <source>
        <strain evidence="1 2">NBRC 103055</strain>
    </source>
</reference>
<comment type="caution">
    <text evidence="1">The sequence shown here is derived from an EMBL/GenBank/DDBJ whole genome shotgun (WGS) entry which is preliminary data.</text>
</comment>
<protein>
    <submittedName>
        <fullName evidence="1">Uncharacterized protein</fullName>
    </submittedName>
</protein>
<evidence type="ECO:0000313" key="2">
    <source>
        <dbReference type="Proteomes" id="UP000321749"/>
    </source>
</evidence>
<proteinExistence type="predicted"/>
<dbReference type="EMBL" id="BJUU01000040">
    <property type="protein sequence ID" value="GEK81675.1"/>
    <property type="molecule type" value="Genomic_DNA"/>
</dbReference>
<keyword evidence="2" id="KW-1185">Reference proteome</keyword>
<dbReference type="AlphaFoldDB" id="A0AA87UTN0"/>
<organism evidence="1 2">
    <name type="scientific">Agrococcus baldri</name>
    <dbReference type="NCBI Taxonomy" id="153730"/>
    <lineage>
        <taxon>Bacteria</taxon>
        <taxon>Bacillati</taxon>
        <taxon>Actinomycetota</taxon>
        <taxon>Actinomycetes</taxon>
        <taxon>Micrococcales</taxon>
        <taxon>Microbacteriaceae</taxon>
        <taxon>Agrococcus</taxon>
    </lineage>
</organism>
<gene>
    <name evidence="1" type="ORF">ABA31_30260</name>
</gene>
<dbReference type="RefSeq" id="WP_146797706.1">
    <property type="nucleotide sequence ID" value="NZ_BJUU01000040.1"/>
</dbReference>
<sequence length="59" mass="6605">MDPLALSIVTMHLNERDRIWPGRRAEGASARRRVAAALRLAARRLEARERAARLRAASA</sequence>
<accession>A0AA87UTN0</accession>
<evidence type="ECO:0000313" key="1">
    <source>
        <dbReference type="EMBL" id="GEK81675.1"/>
    </source>
</evidence>
<name>A0AA87UTN0_9MICO</name>
<dbReference type="Proteomes" id="UP000321749">
    <property type="component" value="Unassembled WGS sequence"/>
</dbReference>